<keyword evidence="1" id="KW-0472">Membrane</keyword>
<dbReference type="AlphaFoldDB" id="A0A1I3PXF7"/>
<dbReference type="Pfam" id="PF07963">
    <property type="entry name" value="N_methyl"/>
    <property type="match status" value="1"/>
</dbReference>
<dbReference type="EMBL" id="FOQD01000017">
    <property type="protein sequence ID" value="SFJ26022.1"/>
    <property type="molecule type" value="Genomic_DNA"/>
</dbReference>
<dbReference type="PANTHER" id="PTHR30093">
    <property type="entry name" value="GENERAL SECRETION PATHWAY PROTEIN G"/>
    <property type="match status" value="1"/>
</dbReference>
<dbReference type="PANTHER" id="PTHR30093:SF2">
    <property type="entry name" value="TYPE II SECRETION SYSTEM PROTEIN H"/>
    <property type="match status" value="1"/>
</dbReference>
<dbReference type="InterPro" id="IPR012902">
    <property type="entry name" value="N_methyl_site"/>
</dbReference>
<proteinExistence type="predicted"/>
<feature type="domain" description="DUF1559" evidence="2">
    <location>
        <begin position="34"/>
        <end position="320"/>
    </location>
</feature>
<dbReference type="RefSeq" id="WP_092054429.1">
    <property type="nucleotide sequence ID" value="NZ_FOQD01000017.1"/>
</dbReference>
<dbReference type="NCBIfam" id="TIGR04294">
    <property type="entry name" value="pre_pil_HX9DG"/>
    <property type="match status" value="1"/>
</dbReference>
<gene>
    <name evidence="3" type="ORF">SAMN05421753_11764</name>
</gene>
<accession>A0A1I3PXF7</accession>
<feature type="transmembrane region" description="Helical" evidence="1">
    <location>
        <begin position="12"/>
        <end position="33"/>
    </location>
</feature>
<dbReference type="InterPro" id="IPR045584">
    <property type="entry name" value="Pilin-like"/>
</dbReference>
<evidence type="ECO:0000259" key="2">
    <source>
        <dbReference type="Pfam" id="PF07596"/>
    </source>
</evidence>
<dbReference type="Proteomes" id="UP000199518">
    <property type="component" value="Unassembled WGS sequence"/>
</dbReference>
<evidence type="ECO:0000256" key="1">
    <source>
        <dbReference type="SAM" id="Phobius"/>
    </source>
</evidence>
<dbReference type="NCBIfam" id="TIGR02532">
    <property type="entry name" value="IV_pilin_GFxxxE"/>
    <property type="match status" value="1"/>
</dbReference>
<reference evidence="4" key="1">
    <citation type="submission" date="2016-10" db="EMBL/GenBank/DDBJ databases">
        <authorList>
            <person name="Varghese N."/>
            <person name="Submissions S."/>
        </authorList>
    </citation>
    <scope>NUCLEOTIDE SEQUENCE [LARGE SCALE GENOMIC DNA]</scope>
    <source>
        <strain evidence="4">DSM 26348</strain>
    </source>
</reference>
<keyword evidence="1" id="KW-0812">Transmembrane</keyword>
<organism evidence="3 4">
    <name type="scientific">Planctomicrobium piriforme</name>
    <dbReference type="NCBI Taxonomy" id="1576369"/>
    <lineage>
        <taxon>Bacteria</taxon>
        <taxon>Pseudomonadati</taxon>
        <taxon>Planctomycetota</taxon>
        <taxon>Planctomycetia</taxon>
        <taxon>Planctomycetales</taxon>
        <taxon>Planctomycetaceae</taxon>
        <taxon>Planctomicrobium</taxon>
    </lineage>
</organism>
<dbReference type="InterPro" id="IPR027558">
    <property type="entry name" value="Pre_pil_HX9DG_C"/>
</dbReference>
<dbReference type="STRING" id="1576369.SAMN05421753_11764"/>
<dbReference type="InterPro" id="IPR011453">
    <property type="entry name" value="DUF1559"/>
</dbReference>
<protein>
    <submittedName>
        <fullName evidence="3">Prepilin-type N-terminal cleavage/methylation domain-containing protein</fullName>
    </submittedName>
</protein>
<evidence type="ECO:0000313" key="3">
    <source>
        <dbReference type="EMBL" id="SFJ26022.1"/>
    </source>
</evidence>
<dbReference type="OrthoDB" id="236724at2"/>
<keyword evidence="4" id="KW-1185">Reference proteome</keyword>
<dbReference type="SUPFAM" id="SSF54523">
    <property type="entry name" value="Pili subunits"/>
    <property type="match status" value="1"/>
</dbReference>
<dbReference type="Pfam" id="PF07596">
    <property type="entry name" value="SBP_bac_10"/>
    <property type="match status" value="1"/>
</dbReference>
<dbReference type="PROSITE" id="PS00409">
    <property type="entry name" value="PROKAR_NTER_METHYL"/>
    <property type="match status" value="1"/>
</dbReference>
<keyword evidence="1" id="KW-1133">Transmembrane helix</keyword>
<dbReference type="Gene3D" id="3.30.700.10">
    <property type="entry name" value="Glycoprotein, Type 4 Pilin"/>
    <property type="match status" value="1"/>
</dbReference>
<name>A0A1I3PXF7_9PLAN</name>
<evidence type="ECO:0000313" key="4">
    <source>
        <dbReference type="Proteomes" id="UP000199518"/>
    </source>
</evidence>
<sequence length="339" mass="36508">MHFHRRRTGFTLIELLVVIAIIAILIALLLPAVQQAREAARRSQCKNNLKQLGLAMHNYHDAFNLFPVAQGKSVFDNGNYYRALSAHVMMLPFLDQAPLYNQINLNQMFSDNTPANAGIPGGKTNSQLALDTKLSAFLCPSDLAFAGTGGGNNYVVSGGPSLWWVGVADQVGIFNKDKAIGFRDILDGSSNTIAASESLKGTNNTVVTPVPTNDFSRTIAFPSGFTNTLWTPAMVNTYTASSAAATTKYATTRRYWMQGCTAQTIFTTMAPPNWTAPDATSTSGGDYDGTGVYAARSRHTGGVHTLMGDGGVRFVSDNVDLITWQRAGHIQDGNPLGEF</sequence>